<dbReference type="Proteomes" id="UP000236749">
    <property type="component" value="Segment"/>
</dbReference>
<feature type="compositionally biased region" description="Acidic residues" evidence="1">
    <location>
        <begin position="24"/>
        <end position="46"/>
    </location>
</feature>
<name>L7Y4E1_9VIRU</name>
<gene>
    <name evidence="2" type="ORF">LBA_01089</name>
</gene>
<evidence type="ECO:0008006" key="4">
    <source>
        <dbReference type="Google" id="ProtNLM"/>
    </source>
</evidence>
<feature type="region of interest" description="Disordered" evidence="1">
    <location>
        <begin position="21"/>
        <end position="48"/>
    </location>
</feature>
<organism evidence="2 3">
    <name type="scientific">Megavirus lba</name>
    <dbReference type="NCBI Taxonomy" id="1235314"/>
    <lineage>
        <taxon>Viruses</taxon>
        <taxon>Varidnaviria</taxon>
        <taxon>Bamfordvirae</taxon>
        <taxon>Nucleocytoviricota</taxon>
        <taxon>Megaviricetes</taxon>
        <taxon>Imitervirales</taxon>
        <taxon>Mimiviridae</taxon>
        <taxon>Megamimivirinae</taxon>
        <taxon>Megavirus</taxon>
        <taxon>Megavirus chilense</taxon>
    </lineage>
</organism>
<reference evidence="2 3" key="1">
    <citation type="journal article" date="2013" name="Clin. Infect. Dis.">
        <title>First isolation of Mimivirus in a patient with pneumonia.</title>
        <authorList>
            <person name="Saadi H."/>
            <person name="Pagnier I."/>
            <person name="Colson P."/>
            <person name="Cherif J.K."/>
            <person name="Beji M."/>
            <person name="Boughalmi M."/>
            <person name="Azza S."/>
            <person name="Armstrong N."/>
            <person name="Robert C."/>
            <person name="Fournous G."/>
            <person name="La Scola B."/>
            <person name="Raoult D."/>
        </authorList>
    </citation>
    <scope>NUCLEOTIDE SEQUENCE [LARGE SCALE GENOMIC DNA]</scope>
    <source>
        <strain evidence="2">LBA111</strain>
    </source>
</reference>
<evidence type="ECO:0000313" key="2">
    <source>
        <dbReference type="EMBL" id="AGD93007.1"/>
    </source>
</evidence>
<protein>
    <recommendedName>
        <fullName evidence="4">Bro-N domain-containing protein</fullName>
    </recommendedName>
</protein>
<evidence type="ECO:0000313" key="3">
    <source>
        <dbReference type="Proteomes" id="UP000236749"/>
    </source>
</evidence>
<sequence>MAKSKKFDKVFIKTSWLKEKLNNDSDDEDSNDQADNELDSDNDNDNDNNKITLAPRIIKLTKNEKLKDNKGNIVEIEVRGTRDHNNCYFRVSDVAKGFCMKKLCDHIVQKGTGYKQDKDYKFFYLQKNPLKKDKIKNGIKKLFLTYEGLLRVLFVSRNKTVGKFIGWATKTLFTAHLGTQEQKNLLSSKLMGISADIVE</sequence>
<accession>L7Y4E1</accession>
<proteinExistence type="predicted"/>
<evidence type="ECO:0000256" key="1">
    <source>
        <dbReference type="SAM" id="MobiDB-lite"/>
    </source>
</evidence>
<dbReference type="EMBL" id="JX885207">
    <property type="protein sequence ID" value="AGD93007.1"/>
    <property type="molecule type" value="Genomic_DNA"/>
</dbReference>